<dbReference type="EMBL" id="JARFVB010000024">
    <property type="protein sequence ID" value="MDF0718265.1"/>
    <property type="molecule type" value="Genomic_DNA"/>
</dbReference>
<dbReference type="Proteomes" id="UP001221366">
    <property type="component" value="Unassembled WGS sequence"/>
</dbReference>
<reference evidence="1 2" key="1">
    <citation type="submission" date="2023-03" db="EMBL/GenBank/DDBJ databases">
        <title>Muricauda XX sp. nov. and Muricauda XXX sp. nov., two novel species isolated from Okinawa Trough.</title>
        <authorList>
            <person name="Cao W."/>
            <person name="Deng X."/>
        </authorList>
    </citation>
    <scope>NUCLEOTIDE SEQUENCE [LARGE SCALE GENOMIC DNA]</scope>
    <source>
        <strain evidence="1 2">334s03</strain>
    </source>
</reference>
<accession>A0ABT5Y492</accession>
<name>A0ABT5Y492_9FLAO</name>
<proteinExistence type="predicted"/>
<gene>
    <name evidence="1" type="ORF">PY092_19035</name>
</gene>
<organism evidence="1 2">
    <name type="scientific">Flagellimonas yonaguniensis</name>
    <dbReference type="NCBI Taxonomy" id="3031325"/>
    <lineage>
        <taxon>Bacteria</taxon>
        <taxon>Pseudomonadati</taxon>
        <taxon>Bacteroidota</taxon>
        <taxon>Flavobacteriia</taxon>
        <taxon>Flavobacteriales</taxon>
        <taxon>Flavobacteriaceae</taxon>
        <taxon>Flagellimonas</taxon>
    </lineage>
</organism>
<evidence type="ECO:0000313" key="1">
    <source>
        <dbReference type="EMBL" id="MDF0718265.1"/>
    </source>
</evidence>
<sequence length="263" mass="29879">MEDKGEVLEQLISDHQDLLISEGLVQDGTPESLYEAFKNMASGKLIELPSKPFVQQWREIIGPEKSELNECQNNILQESDNNDSNTMIDFSNALLKILSNGNGLERKEVAQTVSDILNAEDLRLDYYKLSTFFVFDLIPTSAGVDYSTTILKSPTEDQIEKALDIEINHESNIICKGESMGLEHLEPVLKDYFEKNQSDAIIALKTNEKAKYRVYADVVQLIKHQILILKKELAEAKFKKSFEELNEEEMTLVNSTYPLVVIE</sequence>
<keyword evidence="2" id="KW-1185">Reference proteome</keyword>
<protein>
    <submittedName>
        <fullName evidence="1">Uncharacterized protein</fullName>
    </submittedName>
</protein>
<evidence type="ECO:0000313" key="2">
    <source>
        <dbReference type="Proteomes" id="UP001221366"/>
    </source>
</evidence>
<comment type="caution">
    <text evidence="1">The sequence shown here is derived from an EMBL/GenBank/DDBJ whole genome shotgun (WGS) entry which is preliminary data.</text>
</comment>